<dbReference type="InterPro" id="IPR014729">
    <property type="entry name" value="Rossmann-like_a/b/a_fold"/>
</dbReference>
<keyword evidence="4" id="KW-0456">Lyase</keyword>
<evidence type="ECO:0000313" key="4">
    <source>
        <dbReference type="EMBL" id="MFN2977393.1"/>
    </source>
</evidence>
<comment type="caution">
    <text evidence="4">The sequence shown here is derived from an EMBL/GenBank/DDBJ whole genome shotgun (WGS) entry which is preliminary data.</text>
</comment>
<protein>
    <submittedName>
        <fullName evidence="4">Deoxyribodipyrimidine photo-lyase</fullName>
        <ecNumber evidence="4">4.1.99.3</ecNumber>
    </submittedName>
</protein>
<dbReference type="Gene3D" id="1.25.40.80">
    <property type="match status" value="1"/>
</dbReference>
<dbReference type="InterPro" id="IPR052219">
    <property type="entry name" value="Photolyase_Class-2"/>
</dbReference>
<evidence type="ECO:0000313" key="5">
    <source>
        <dbReference type="Proteomes" id="UP001634747"/>
    </source>
</evidence>
<feature type="domain" description="Photolyase/cryptochrome alpha/beta" evidence="3">
    <location>
        <begin position="117"/>
        <end position="246"/>
    </location>
</feature>
<keyword evidence="5" id="KW-1185">Reference proteome</keyword>
<dbReference type="InterPro" id="IPR036134">
    <property type="entry name" value="Crypto/Photolyase_FAD-like_sf"/>
</dbReference>
<feature type="compositionally biased region" description="Low complexity" evidence="2">
    <location>
        <begin position="557"/>
        <end position="567"/>
    </location>
</feature>
<dbReference type="RefSeq" id="WP_409446141.1">
    <property type="nucleotide sequence ID" value="NZ_JBJYXY010000001.1"/>
</dbReference>
<evidence type="ECO:0000256" key="2">
    <source>
        <dbReference type="SAM" id="MobiDB-lite"/>
    </source>
</evidence>
<name>A0ABW9KQG2_9BACT</name>
<dbReference type="Proteomes" id="UP001634747">
    <property type="component" value="Unassembled WGS sequence"/>
</dbReference>
<proteinExistence type="predicted"/>
<gene>
    <name evidence="4" type="ORF">ACK2TP_16600</name>
</gene>
<accession>A0ABW9KQG2</accession>
<dbReference type="Gene3D" id="1.10.579.10">
    <property type="entry name" value="DNA Cyclobutane Dipyrimidine Photolyase, subunit A, domain 3"/>
    <property type="match status" value="1"/>
</dbReference>
<dbReference type="PANTHER" id="PTHR10211:SF0">
    <property type="entry name" value="DEOXYRIBODIPYRIMIDINE PHOTO-LYASE"/>
    <property type="match status" value="1"/>
</dbReference>
<reference evidence="4 5" key="1">
    <citation type="submission" date="2024-12" db="EMBL/GenBank/DDBJ databases">
        <authorList>
            <person name="Lee Y."/>
        </authorList>
    </citation>
    <scope>NUCLEOTIDE SEQUENCE [LARGE SCALE GENOMIC DNA]</scope>
    <source>
        <strain evidence="4 5">03SUJ4</strain>
    </source>
</reference>
<dbReference type="SUPFAM" id="SSF48173">
    <property type="entry name" value="Cryptochrome/photolyase FAD-binding domain"/>
    <property type="match status" value="1"/>
</dbReference>
<feature type="region of interest" description="Disordered" evidence="2">
    <location>
        <begin position="1"/>
        <end position="81"/>
    </location>
</feature>
<dbReference type="EMBL" id="JBJYXY010000001">
    <property type="protein sequence ID" value="MFN2977393.1"/>
    <property type="molecule type" value="Genomic_DNA"/>
</dbReference>
<dbReference type="EC" id="4.1.99.3" evidence="4"/>
<feature type="compositionally biased region" description="Low complexity" evidence="2">
    <location>
        <begin position="46"/>
        <end position="55"/>
    </location>
</feature>
<dbReference type="SUPFAM" id="SSF52425">
    <property type="entry name" value="Cryptochrome/photolyase, N-terminal domain"/>
    <property type="match status" value="1"/>
</dbReference>
<dbReference type="Gene3D" id="3.40.50.620">
    <property type="entry name" value="HUPs"/>
    <property type="match status" value="1"/>
</dbReference>
<comment type="cofactor">
    <cofactor evidence="1">
        <name>(6R)-5,10-methylene-5,6,7,8-tetrahydrofolate</name>
        <dbReference type="ChEBI" id="CHEBI:15636"/>
    </cofactor>
</comment>
<evidence type="ECO:0000256" key="1">
    <source>
        <dbReference type="ARBA" id="ARBA00001932"/>
    </source>
</evidence>
<feature type="region of interest" description="Disordered" evidence="2">
    <location>
        <begin position="557"/>
        <end position="578"/>
    </location>
</feature>
<dbReference type="InterPro" id="IPR006050">
    <property type="entry name" value="DNA_photolyase_N"/>
</dbReference>
<dbReference type="GO" id="GO:0003904">
    <property type="term" value="F:deoxyribodipyrimidine photo-lyase activity"/>
    <property type="evidence" value="ECO:0007669"/>
    <property type="project" value="UniProtKB-EC"/>
</dbReference>
<feature type="compositionally biased region" description="Basic and acidic residues" evidence="2">
    <location>
        <begin position="69"/>
        <end position="81"/>
    </location>
</feature>
<sequence>MIAPKQPHQKTDAVPPGEPAHDPAAPGMSEPDPTGIPHPAREKAIRAAASVRAQAKPGSGQTAKAKRSKNSEGTERERREAAAYAALSPDLPEALRCIASNDRVTVRRDGPPKPDGKVVVYWMQRAERGVDNLALDVAIEVANELGLPVVAFFSGVANFPHGVLRGYVFLNEGLRDVEEDLHKRNVSFVLRNAPHEDRLQFFRDVNAAIVIGDENPMRVPEQWRQEVQQKFDGPYWTVDADVIVPTKRHEKAPYAAYTVRGRLWKMLPEYLEESTKPSAKHAWHKPANFHADDPHEDMTKGWKDLDRSVGKVDELTGGAHAAQARLDHFVAHMLPQYAHLRNHPDVDGTSVLSPYLHFGHISPLRIYLAIENAAAKNPHLRESADSFLDEMVTWRELCVAWVKWDANYDNPETAEDWARKTVEKHAHDKRDQLYTAKELENAETYDELWNAAQRQMVRRGWMHNFMRMYWAKKVLEWSPSNAEAMKTLIYLNDKYFIDGRDPGGYAGIAWAIYGKFDRPWGERPIFGKIRYMSGASTGRKFNSKAYIAQNPRLGDSAAAAPAPIQRPRTQRAKGQYGG</sequence>
<dbReference type="InterPro" id="IPR036155">
    <property type="entry name" value="Crypto/Photolyase_N_sf"/>
</dbReference>
<dbReference type="Pfam" id="PF00875">
    <property type="entry name" value="DNA_photolyase"/>
    <property type="match status" value="1"/>
</dbReference>
<organism evidence="4 5">
    <name type="scientific">Terriglobus aquaticus</name>
    <dbReference type="NCBI Taxonomy" id="940139"/>
    <lineage>
        <taxon>Bacteria</taxon>
        <taxon>Pseudomonadati</taxon>
        <taxon>Acidobacteriota</taxon>
        <taxon>Terriglobia</taxon>
        <taxon>Terriglobales</taxon>
        <taxon>Acidobacteriaceae</taxon>
        <taxon>Terriglobus</taxon>
    </lineage>
</organism>
<dbReference type="PROSITE" id="PS51645">
    <property type="entry name" value="PHR_CRY_ALPHA_BETA"/>
    <property type="match status" value="1"/>
</dbReference>
<evidence type="ECO:0000259" key="3">
    <source>
        <dbReference type="PROSITE" id="PS51645"/>
    </source>
</evidence>
<dbReference type="PANTHER" id="PTHR10211">
    <property type="entry name" value="DEOXYRIBODIPYRIMIDINE PHOTOLYASE"/>
    <property type="match status" value="1"/>
</dbReference>